<evidence type="ECO:0000256" key="3">
    <source>
        <dbReference type="ARBA" id="ARBA00022989"/>
    </source>
</evidence>
<evidence type="ECO:0000313" key="9">
    <source>
        <dbReference type="EMBL" id="QSP94497.1"/>
    </source>
</evidence>
<feature type="transmembrane region" description="Helical" evidence="5">
    <location>
        <begin position="186"/>
        <end position="205"/>
    </location>
</feature>
<feature type="transmembrane region" description="Helical" evidence="5">
    <location>
        <begin position="161"/>
        <end position="181"/>
    </location>
</feature>
<evidence type="ECO:0000313" key="10">
    <source>
        <dbReference type="Proteomes" id="UP000663555"/>
    </source>
</evidence>
<feature type="transmembrane region" description="Helical" evidence="5">
    <location>
        <begin position="326"/>
        <end position="344"/>
    </location>
</feature>
<feature type="transmembrane region" description="Helical" evidence="5">
    <location>
        <begin position="409"/>
        <end position="427"/>
    </location>
</feature>
<feature type="transmembrane region" description="Helical" evidence="5">
    <location>
        <begin position="356"/>
        <end position="374"/>
    </location>
</feature>
<evidence type="ECO:0000259" key="7">
    <source>
        <dbReference type="Pfam" id="PF11846"/>
    </source>
</evidence>
<feature type="transmembrane region" description="Helical" evidence="5">
    <location>
        <begin position="62"/>
        <end position="81"/>
    </location>
</feature>
<feature type="domain" description="Protein glycosylation ligase" evidence="8">
    <location>
        <begin position="157"/>
        <end position="182"/>
    </location>
</feature>
<name>A0ABX7MQ92_9GAMM</name>
<dbReference type="Proteomes" id="UP000663555">
    <property type="component" value="Chromosome"/>
</dbReference>
<protein>
    <submittedName>
        <fullName evidence="9">O-antigen ligase C-terminal domain-containing protein</fullName>
    </submittedName>
</protein>
<evidence type="ECO:0000256" key="1">
    <source>
        <dbReference type="ARBA" id="ARBA00004141"/>
    </source>
</evidence>
<feature type="transmembrane region" description="Helical" evidence="5">
    <location>
        <begin position="236"/>
        <end position="255"/>
    </location>
</feature>
<feature type="transmembrane region" description="Helical" evidence="5">
    <location>
        <begin position="211"/>
        <end position="229"/>
    </location>
</feature>
<reference evidence="9 10" key="1">
    <citation type="submission" date="2021-03" db="EMBL/GenBank/DDBJ databases">
        <title>Genome sequencing of Marinobacter sp. LPB0319.</title>
        <authorList>
            <person name="Kim J."/>
        </authorList>
    </citation>
    <scope>NUCLEOTIDE SEQUENCE [LARGE SCALE GENOMIC DNA]</scope>
    <source>
        <strain evidence="9 10">LPB0319</strain>
    </source>
</reference>
<dbReference type="GO" id="GO:0016874">
    <property type="term" value="F:ligase activity"/>
    <property type="evidence" value="ECO:0007669"/>
    <property type="project" value="UniProtKB-KW"/>
</dbReference>
<organism evidence="9 10">
    <name type="scientific">Marinobacter salinisoli</name>
    <dbReference type="NCBI Taxonomy" id="2769486"/>
    <lineage>
        <taxon>Bacteria</taxon>
        <taxon>Pseudomonadati</taxon>
        <taxon>Pseudomonadota</taxon>
        <taxon>Gammaproteobacteria</taxon>
        <taxon>Pseudomonadales</taxon>
        <taxon>Marinobacteraceae</taxon>
        <taxon>Marinobacter</taxon>
    </lineage>
</organism>
<comment type="subcellular location">
    <subcellularLocation>
        <location evidence="1">Membrane</location>
        <topology evidence="1">Multi-pass membrane protein</topology>
    </subcellularLocation>
</comment>
<keyword evidence="9" id="KW-0436">Ligase</keyword>
<accession>A0ABX7MQ92</accession>
<feature type="transmembrane region" description="Helical" evidence="5">
    <location>
        <begin position="87"/>
        <end position="105"/>
    </location>
</feature>
<proteinExistence type="predicted"/>
<evidence type="ECO:0000256" key="2">
    <source>
        <dbReference type="ARBA" id="ARBA00022692"/>
    </source>
</evidence>
<dbReference type="PANTHER" id="PTHR37422:SF13">
    <property type="entry name" value="LIPOPOLYSACCHARIDE BIOSYNTHESIS PROTEIN PA4999-RELATED"/>
    <property type="match status" value="1"/>
</dbReference>
<feature type="domain" description="Virulence factor membrane-bound polymerase C-terminal" evidence="7">
    <location>
        <begin position="361"/>
        <end position="536"/>
    </location>
</feature>
<feature type="transmembrane region" description="Helical" evidence="5">
    <location>
        <begin position="7"/>
        <end position="24"/>
    </location>
</feature>
<keyword evidence="4 5" id="KW-0472">Membrane</keyword>
<evidence type="ECO:0000256" key="4">
    <source>
        <dbReference type="ARBA" id="ARBA00023136"/>
    </source>
</evidence>
<dbReference type="Pfam" id="PF15864">
    <property type="entry name" value="PglL_A"/>
    <property type="match status" value="1"/>
</dbReference>
<feature type="transmembrane region" description="Helical" evidence="5">
    <location>
        <begin position="117"/>
        <end position="141"/>
    </location>
</feature>
<dbReference type="InterPro" id="IPR021797">
    <property type="entry name" value="Wzy_C_2"/>
</dbReference>
<evidence type="ECO:0000256" key="5">
    <source>
        <dbReference type="SAM" id="Phobius"/>
    </source>
</evidence>
<dbReference type="InterPro" id="IPR031726">
    <property type="entry name" value="PglL_A"/>
</dbReference>
<keyword evidence="10" id="KW-1185">Reference proteome</keyword>
<dbReference type="InterPro" id="IPR007016">
    <property type="entry name" value="O-antigen_ligase-rel_domated"/>
</dbReference>
<feature type="transmembrane region" description="Helical" evidence="5">
    <location>
        <begin position="30"/>
        <end position="50"/>
    </location>
</feature>
<feature type="domain" description="O-antigen ligase-related" evidence="6">
    <location>
        <begin position="195"/>
        <end position="337"/>
    </location>
</feature>
<dbReference type="Pfam" id="PF11846">
    <property type="entry name" value="Wzy_C_2"/>
    <property type="match status" value="1"/>
</dbReference>
<evidence type="ECO:0000259" key="6">
    <source>
        <dbReference type="Pfam" id="PF04932"/>
    </source>
</evidence>
<sequence>MSNQRVRFYLTCIGVIAFLASWIWPVRSQIWSSFYQEVLAFFGLFMLALAVIRNKNKTSMPILSIAFVAAVPFSQAMLGQILFVGDAVISGIYVLGFFAAAFVGLNSSSDSDKRSHLVEGMACALLIASTLSAFIAFRQWLGLSESSFELRLLGQRPYANLAQPNHLATLLLLGIASLLFLFERGWIGKTLGACIVVILMVALATTQSRTSWVAAFSLYAFWVFQGRTLRLRVSRGLGAVWLSIFFALVLLIPLVSEFLLLGGQAFGERIGGTRRLELWGMVLAAIAERPWFGYGWGQVIAAQVAIAEEYPVSGLLEYSHNLFLDLILWNGVVVGGILIVGLIWWQWQLLKASKRLETGFALLCAGLIFIHSMLEFPHAFAYFLLPAGLFVGVAEAGRRRSCSWRLGPTSWALAVLIVPFLFGRVVFEYRHYDKNEFNSRIAAARVVGFEQKELSGGFSLLSHLEALQAVKSRNLCRGMSELSLREMNDAATRYPHLSVLFRYALALFLNGREREGVKQLELVRVIHGEDYYQLATSQIVRKMSELKEGCFSMPTVTGGYDGSP</sequence>
<gene>
    <name evidence="9" type="ORF">LPB19_15155</name>
</gene>
<dbReference type="EMBL" id="CP071247">
    <property type="protein sequence ID" value="QSP94497.1"/>
    <property type="molecule type" value="Genomic_DNA"/>
</dbReference>
<keyword evidence="3 5" id="KW-1133">Transmembrane helix</keyword>
<dbReference type="Pfam" id="PF04932">
    <property type="entry name" value="Wzy_C"/>
    <property type="match status" value="1"/>
</dbReference>
<dbReference type="InterPro" id="IPR051533">
    <property type="entry name" value="WaaL-like"/>
</dbReference>
<dbReference type="PANTHER" id="PTHR37422">
    <property type="entry name" value="TEICHURONIC ACID BIOSYNTHESIS PROTEIN TUAE"/>
    <property type="match status" value="1"/>
</dbReference>
<dbReference type="RefSeq" id="WP_206643717.1">
    <property type="nucleotide sequence ID" value="NZ_CP071247.1"/>
</dbReference>
<evidence type="ECO:0000259" key="8">
    <source>
        <dbReference type="Pfam" id="PF15864"/>
    </source>
</evidence>
<keyword evidence="2 5" id="KW-0812">Transmembrane</keyword>